<dbReference type="Gene3D" id="1.25.40.420">
    <property type="match status" value="1"/>
</dbReference>
<dbReference type="SMART" id="SM00875">
    <property type="entry name" value="BACK"/>
    <property type="match status" value="1"/>
</dbReference>
<reference evidence="8" key="1">
    <citation type="submission" date="2018-04" db="EMBL/GenBank/DDBJ databases">
        <authorList>
            <person name="Go L.Y."/>
            <person name="Mitchell J.A."/>
        </authorList>
    </citation>
    <scope>NUCLEOTIDE SEQUENCE</scope>
    <source>
        <tissue evidence="8">Whole organism</tissue>
    </source>
</reference>
<dbReference type="PANTHER" id="PTHR45632">
    <property type="entry name" value="LD33804P"/>
    <property type="match status" value="1"/>
</dbReference>
<evidence type="ECO:0000256" key="2">
    <source>
        <dbReference type="ARBA" id="ARBA00022441"/>
    </source>
</evidence>
<dbReference type="Pfam" id="PF01344">
    <property type="entry name" value="Kelch_1"/>
    <property type="match status" value="2"/>
</dbReference>
<name>A0A336MRY9_CULSO</name>
<gene>
    <name evidence="9" type="primary">CSON004199</name>
</gene>
<dbReference type="SMART" id="SM00225">
    <property type="entry name" value="BTB"/>
    <property type="match status" value="1"/>
</dbReference>
<accession>A0A336MRY9</accession>
<reference evidence="9" key="2">
    <citation type="submission" date="2018-07" db="EMBL/GenBank/DDBJ databases">
        <authorList>
            <person name="Quirk P.G."/>
            <person name="Krulwich T.A."/>
        </authorList>
    </citation>
    <scope>NUCLEOTIDE SEQUENCE</scope>
</reference>
<evidence type="ECO:0000313" key="9">
    <source>
        <dbReference type="EMBL" id="SSX31869.1"/>
    </source>
</evidence>
<dbReference type="Pfam" id="PF00651">
    <property type="entry name" value="BTB"/>
    <property type="match status" value="1"/>
</dbReference>
<organism evidence="9">
    <name type="scientific">Culicoides sonorensis</name>
    <name type="common">Biting midge</name>
    <dbReference type="NCBI Taxonomy" id="179676"/>
    <lineage>
        <taxon>Eukaryota</taxon>
        <taxon>Metazoa</taxon>
        <taxon>Ecdysozoa</taxon>
        <taxon>Arthropoda</taxon>
        <taxon>Hexapoda</taxon>
        <taxon>Insecta</taxon>
        <taxon>Pterygota</taxon>
        <taxon>Neoptera</taxon>
        <taxon>Endopterygota</taxon>
        <taxon>Diptera</taxon>
        <taxon>Nematocera</taxon>
        <taxon>Chironomoidea</taxon>
        <taxon>Ceratopogonidae</taxon>
        <taxon>Ceratopogoninae</taxon>
        <taxon>Culicoides</taxon>
        <taxon>Monoculicoides</taxon>
    </lineage>
</organism>
<dbReference type="PANTHER" id="PTHR45632:SF3">
    <property type="entry name" value="KELCH-LIKE PROTEIN 32"/>
    <property type="match status" value="1"/>
</dbReference>
<comment type="function">
    <text evidence="5">Probable substrate-specific adapter of an E3 ubiquitin-protein ligase complex which mediates the ubiquitination and subsequent proteasomal degradation of target proteins. May have a role in synapse differentiation and growth.</text>
</comment>
<dbReference type="SMART" id="SM00612">
    <property type="entry name" value="Kelch"/>
    <property type="match status" value="6"/>
</dbReference>
<dbReference type="EMBL" id="UFQS01001810">
    <property type="protein sequence ID" value="SSX12418.1"/>
    <property type="molecule type" value="Genomic_DNA"/>
</dbReference>
<dbReference type="AlphaFoldDB" id="A0A336MRY9"/>
<evidence type="ECO:0000256" key="5">
    <source>
        <dbReference type="ARBA" id="ARBA00043912"/>
    </source>
</evidence>
<dbReference type="InterPro" id="IPR000210">
    <property type="entry name" value="BTB/POZ_dom"/>
</dbReference>
<dbReference type="UniPathway" id="UPA00143"/>
<feature type="domain" description="BTB" evidence="7">
    <location>
        <begin position="56"/>
        <end position="125"/>
    </location>
</feature>
<proteinExistence type="predicted"/>
<evidence type="ECO:0000313" key="8">
    <source>
        <dbReference type="EMBL" id="SSX12418.1"/>
    </source>
</evidence>
<feature type="compositionally biased region" description="Low complexity" evidence="6">
    <location>
        <begin position="1"/>
        <end position="28"/>
    </location>
</feature>
<protein>
    <recommendedName>
        <fullName evidence="1">Kelch-like protein diablo</fullName>
    </recommendedName>
</protein>
<dbReference type="FunFam" id="3.30.710.10:FF:000001">
    <property type="entry name" value="Kelch-like family member 20"/>
    <property type="match status" value="1"/>
</dbReference>
<dbReference type="Pfam" id="PF24681">
    <property type="entry name" value="Kelch_KLHDC2_KLHL20_DRC7"/>
    <property type="match status" value="1"/>
</dbReference>
<feature type="region of interest" description="Disordered" evidence="6">
    <location>
        <begin position="1"/>
        <end position="33"/>
    </location>
</feature>
<dbReference type="InterPro" id="IPR017096">
    <property type="entry name" value="BTB-kelch_protein"/>
</dbReference>
<keyword evidence="4" id="KW-0009">Actin-binding</keyword>
<dbReference type="InterPro" id="IPR006652">
    <property type="entry name" value="Kelch_1"/>
</dbReference>
<evidence type="ECO:0000259" key="7">
    <source>
        <dbReference type="PROSITE" id="PS50097"/>
    </source>
</evidence>
<dbReference type="SUPFAM" id="SSF117281">
    <property type="entry name" value="Kelch motif"/>
    <property type="match status" value="2"/>
</dbReference>
<dbReference type="OMA" id="CYDPRDN"/>
<keyword evidence="3" id="KW-0677">Repeat</keyword>
<dbReference type="GO" id="GO:0003779">
    <property type="term" value="F:actin binding"/>
    <property type="evidence" value="ECO:0007669"/>
    <property type="project" value="UniProtKB-KW"/>
</dbReference>
<dbReference type="VEuPathDB" id="VectorBase:CSON004199"/>
<dbReference type="Gene3D" id="3.30.710.10">
    <property type="entry name" value="Potassium Channel Kv1.1, Chain A"/>
    <property type="match status" value="1"/>
</dbReference>
<dbReference type="InterPro" id="IPR015915">
    <property type="entry name" value="Kelch-typ_b-propeller"/>
</dbReference>
<dbReference type="SUPFAM" id="SSF54695">
    <property type="entry name" value="POZ domain"/>
    <property type="match status" value="1"/>
</dbReference>
<dbReference type="PROSITE" id="PS50097">
    <property type="entry name" value="BTB"/>
    <property type="match status" value="1"/>
</dbReference>
<evidence type="ECO:0000256" key="3">
    <source>
        <dbReference type="ARBA" id="ARBA00022737"/>
    </source>
</evidence>
<evidence type="ECO:0000256" key="1">
    <source>
        <dbReference type="ARBA" id="ARBA00013699"/>
    </source>
</evidence>
<dbReference type="InterPro" id="IPR011705">
    <property type="entry name" value="BACK"/>
</dbReference>
<dbReference type="PIRSF" id="PIRSF037037">
    <property type="entry name" value="Kelch-like_protein_gigaxonin"/>
    <property type="match status" value="1"/>
</dbReference>
<evidence type="ECO:0000256" key="6">
    <source>
        <dbReference type="SAM" id="MobiDB-lite"/>
    </source>
</evidence>
<evidence type="ECO:0000256" key="4">
    <source>
        <dbReference type="ARBA" id="ARBA00023203"/>
    </source>
</evidence>
<dbReference type="Pfam" id="PF07707">
    <property type="entry name" value="BACK"/>
    <property type="match status" value="1"/>
</dbReference>
<dbReference type="GO" id="GO:0016567">
    <property type="term" value="P:protein ubiquitination"/>
    <property type="evidence" value="ECO:0007669"/>
    <property type="project" value="UniProtKB-UniPathway"/>
</dbReference>
<sequence length="600" mass="66820">MPPLNTINNNNNSATNNPSQGQPQQQQQPDRRFQSSSYVNKVLQNLNTLRLDSRFCDVEIVAGKSVFKAHRVVLSSASSYFEAMFRPELGLSEGTQKTVTLHSIDPHILKQLIDFIYTGKVEIDQKNVQELLAAADMLQIVEVVDGCCEFLVRELHPSNALGILRFAETHSCDSLIKSAQTFVNSHFPEVALEQELLDIDSNLLIRLIASEALRVDSECQVFNAALRWIKHDIINRRRYVFDILANVRLPLVNMRFIDGAIDDCHDVSLQVALKSIKKDLTSGRGMLVPVRVSPRVCAKKSIYIIGGSRREPSNLQSWKTDCIFESVIKYDIFRKEWQEVSPMQVGRILPGVAALGGKIFVFGGERGSQILANGEAYDPQTDSWEPLSPMIMPRCEFGLCAIGGTLVALGGWVGEDIGNTMEMYDPVKDTWVRLGELPEARFSMGVVSFEGLIYIVGGCTTASRHLPDLISYNPVTHEWTSLARMQTARCQMGVAILDRHLYVVGGNSSHQEVLRTVEKYSFDEDKWSTVEPMTVPRASPAVCSADGLLYVGGGDQTCEVNFYRAQITITSFECYDPATDNWRECPDLPLSRSEAGAVVV</sequence>
<dbReference type="Gene3D" id="2.120.10.80">
    <property type="entry name" value="Kelch-type beta propeller"/>
    <property type="match status" value="2"/>
</dbReference>
<dbReference type="EMBL" id="UFQT01001810">
    <property type="protein sequence ID" value="SSX31869.1"/>
    <property type="molecule type" value="Genomic_DNA"/>
</dbReference>
<dbReference type="InterPro" id="IPR011333">
    <property type="entry name" value="SKP1/BTB/POZ_sf"/>
</dbReference>
<dbReference type="FunFam" id="1.25.40.420:FF:000001">
    <property type="entry name" value="Kelch-like family member 12"/>
    <property type="match status" value="1"/>
</dbReference>
<keyword evidence="2" id="KW-0880">Kelch repeat</keyword>